<protein>
    <submittedName>
        <fullName evidence="3">PDIA4</fullName>
    </submittedName>
</protein>
<evidence type="ECO:0000256" key="1">
    <source>
        <dbReference type="ARBA" id="ARBA00006347"/>
    </source>
</evidence>
<dbReference type="Pfam" id="PF00085">
    <property type="entry name" value="Thioredoxin"/>
    <property type="match status" value="2"/>
</dbReference>
<reference evidence="3 4" key="1">
    <citation type="submission" date="2022-01" db="EMBL/GenBank/DDBJ databases">
        <title>A chromosomal length assembly of Cordylochernes scorpioides.</title>
        <authorList>
            <person name="Zeh D."/>
            <person name="Zeh J."/>
        </authorList>
    </citation>
    <scope>NUCLEOTIDE SEQUENCE [LARGE SCALE GENOMIC DNA]</scope>
    <source>
        <strain evidence="3">IN4F17</strain>
        <tissue evidence="3">Whole Body</tissue>
    </source>
</reference>
<dbReference type="CDD" id="cd02961">
    <property type="entry name" value="PDI_a_family"/>
    <property type="match status" value="1"/>
</dbReference>
<proteinExistence type="inferred from homology"/>
<dbReference type="PANTHER" id="PTHR18929">
    <property type="entry name" value="PROTEIN DISULFIDE ISOMERASE"/>
    <property type="match status" value="1"/>
</dbReference>
<dbReference type="InterPro" id="IPR036249">
    <property type="entry name" value="Thioredoxin-like_sf"/>
</dbReference>
<sequence>MQEFLSTTKLSLVMFYSPKCEHCKLLMPTFEKAALTLKTEGISLAKVDGTVEDKLATKYNVTAWPTLLVFRKEKPYKYRGGREHDEWYHRGICQELGNKTKEDILNFWDKHALPLVGHRTQNTTWLYRNRYPLLVVYFSVDFSHAHRTDTQIIRGKVVEVAKKYPKITFAIADETEYAEELRSLDLDDSGEDVNAAYFKGPKERYRMEPTDEDLAESLQTFVKDIQSGQLTQHFKSQLTPKNNEGSVVIVVGQTFEKLVYSSKKDTLLEFYAPWCGPCRDLEPTYNKVAKAFAQNPNFQVAKIDADSNDYPPEFNIRGFPQIFYVPGRSKSRSIVEFSGNRTYENLVQFVQDQLGSRKQEL</sequence>
<organism evidence="3 4">
    <name type="scientific">Cordylochernes scorpioides</name>
    <dbReference type="NCBI Taxonomy" id="51811"/>
    <lineage>
        <taxon>Eukaryota</taxon>
        <taxon>Metazoa</taxon>
        <taxon>Ecdysozoa</taxon>
        <taxon>Arthropoda</taxon>
        <taxon>Chelicerata</taxon>
        <taxon>Arachnida</taxon>
        <taxon>Pseudoscorpiones</taxon>
        <taxon>Cheliferoidea</taxon>
        <taxon>Chernetidae</taxon>
        <taxon>Cordylochernes</taxon>
    </lineage>
</organism>
<dbReference type="InterPro" id="IPR013766">
    <property type="entry name" value="Thioredoxin_domain"/>
</dbReference>
<keyword evidence="4" id="KW-1185">Reference proteome</keyword>
<dbReference type="EMBL" id="CP092880">
    <property type="protein sequence ID" value="UYV79620.1"/>
    <property type="molecule type" value="Genomic_DNA"/>
</dbReference>
<dbReference type="CDD" id="cd02995">
    <property type="entry name" value="PDI_a_PDI_a'_C"/>
    <property type="match status" value="1"/>
</dbReference>
<dbReference type="Proteomes" id="UP001235939">
    <property type="component" value="Chromosome 18"/>
</dbReference>
<dbReference type="PANTHER" id="PTHR18929:SF210">
    <property type="entry name" value="PROTEIN DISULFIDE-ISOMERASE A4"/>
    <property type="match status" value="1"/>
</dbReference>
<name>A0ABY6LJG7_9ARAC</name>
<dbReference type="PROSITE" id="PS51352">
    <property type="entry name" value="THIOREDOXIN_2"/>
    <property type="match status" value="2"/>
</dbReference>
<accession>A0ABY6LJG7</accession>
<dbReference type="Gene3D" id="3.40.30.10">
    <property type="entry name" value="Glutaredoxin"/>
    <property type="match status" value="3"/>
</dbReference>
<comment type="similarity">
    <text evidence="1">Belongs to the protein disulfide isomerase family.</text>
</comment>
<gene>
    <name evidence="3" type="ORF">LAZ67_18000060</name>
</gene>
<dbReference type="InterPro" id="IPR017937">
    <property type="entry name" value="Thioredoxin_CS"/>
</dbReference>
<feature type="domain" description="Thioredoxin" evidence="2">
    <location>
        <begin position="225"/>
        <end position="355"/>
    </location>
</feature>
<evidence type="ECO:0000259" key="2">
    <source>
        <dbReference type="PROSITE" id="PS51352"/>
    </source>
</evidence>
<evidence type="ECO:0000313" key="3">
    <source>
        <dbReference type="EMBL" id="UYV79620.1"/>
    </source>
</evidence>
<feature type="domain" description="Thioredoxin" evidence="2">
    <location>
        <begin position="1"/>
        <end position="97"/>
    </location>
</feature>
<evidence type="ECO:0000313" key="4">
    <source>
        <dbReference type="Proteomes" id="UP001235939"/>
    </source>
</evidence>
<dbReference type="SUPFAM" id="SSF52833">
    <property type="entry name" value="Thioredoxin-like"/>
    <property type="match status" value="3"/>
</dbReference>
<dbReference type="PROSITE" id="PS00194">
    <property type="entry name" value="THIOREDOXIN_1"/>
    <property type="match status" value="1"/>
</dbReference>